<accession>A0A7R8CS01</accession>
<name>A0A7R8CS01_LEPSM</name>
<reference evidence="2" key="1">
    <citation type="submission" date="2021-02" db="EMBL/GenBank/DDBJ databases">
        <authorList>
            <person name="Bekaert M."/>
        </authorList>
    </citation>
    <scope>NUCLEOTIDE SEQUENCE</scope>
    <source>
        <strain evidence="2">IoA-00</strain>
    </source>
</reference>
<organism evidence="2 3">
    <name type="scientific">Lepeophtheirus salmonis</name>
    <name type="common">Salmon louse</name>
    <name type="synonym">Caligus salmonis</name>
    <dbReference type="NCBI Taxonomy" id="72036"/>
    <lineage>
        <taxon>Eukaryota</taxon>
        <taxon>Metazoa</taxon>
        <taxon>Ecdysozoa</taxon>
        <taxon>Arthropoda</taxon>
        <taxon>Crustacea</taxon>
        <taxon>Multicrustacea</taxon>
        <taxon>Hexanauplia</taxon>
        <taxon>Copepoda</taxon>
        <taxon>Siphonostomatoida</taxon>
        <taxon>Caligidae</taxon>
        <taxon>Lepeophtheirus</taxon>
    </lineage>
</organism>
<dbReference type="EMBL" id="HG994582">
    <property type="protein sequence ID" value="CAF2907905.1"/>
    <property type="molecule type" value="Genomic_DNA"/>
</dbReference>
<feature type="domain" description="Integrase zinc-binding" evidence="1">
    <location>
        <begin position="84"/>
        <end position="115"/>
    </location>
</feature>
<dbReference type="Proteomes" id="UP000675881">
    <property type="component" value="Chromosome 3"/>
</dbReference>
<dbReference type="InterPro" id="IPR041588">
    <property type="entry name" value="Integrase_H2C2"/>
</dbReference>
<evidence type="ECO:0000259" key="1">
    <source>
        <dbReference type="Pfam" id="PF17921"/>
    </source>
</evidence>
<keyword evidence="3" id="KW-1185">Reference proteome</keyword>
<protein>
    <submittedName>
        <fullName evidence="2">(salmon louse) hypothetical protein</fullName>
    </submittedName>
</protein>
<dbReference type="Pfam" id="PF17921">
    <property type="entry name" value="Integrase_H2C2"/>
    <property type="match status" value="1"/>
</dbReference>
<evidence type="ECO:0000313" key="3">
    <source>
        <dbReference type="Proteomes" id="UP000675881"/>
    </source>
</evidence>
<sequence>MISIPSCLENVSLVTKIQSYSKKIRNVNFFALQRAKQKDDDSSDNQLLATVKEDASLRLDIEAARTGDWYKGILLTIPSSLRSKMNSVARCKLWWPNIDNDISNFVVVCKTCQRHTLFHHSKFTSFPPLNPLVPLHFDYMKAGKRDILSHSCELKWIEATPRILEHHWMNSSSLTALLLCRADTHMHNSYFQEQCAPVWMDTSIPIPQQPIKEPIMYGARVITLVCLSGSVALRSRKWEQLYGA</sequence>
<dbReference type="Gene3D" id="1.10.340.70">
    <property type="match status" value="1"/>
</dbReference>
<proteinExistence type="predicted"/>
<gene>
    <name evidence="2" type="ORF">LSAA_7085</name>
</gene>
<dbReference type="AlphaFoldDB" id="A0A7R8CS01"/>
<evidence type="ECO:0000313" key="2">
    <source>
        <dbReference type="EMBL" id="CAF2907905.1"/>
    </source>
</evidence>